<dbReference type="EMBL" id="CAJMXA010000746">
    <property type="protein sequence ID" value="CAE6441600.1"/>
    <property type="molecule type" value="Genomic_DNA"/>
</dbReference>
<evidence type="ECO:0000313" key="1">
    <source>
        <dbReference type="EMBL" id="CAE6441600.1"/>
    </source>
</evidence>
<reference evidence="1" key="1">
    <citation type="submission" date="2021-01" db="EMBL/GenBank/DDBJ databases">
        <authorList>
            <person name="Kaushik A."/>
        </authorList>
    </citation>
    <scope>NUCLEOTIDE SEQUENCE</scope>
    <source>
        <strain evidence="1">AG6-10EEA</strain>
    </source>
</reference>
<sequence>MFVMPHINGEDTSYVPDIWFTNQADNTWDDLTNFLNCDPLTTLPPEEFGASSWMEDLQLEQFIEVPLTSPLEQVPS</sequence>
<comment type="caution">
    <text evidence="1">The sequence shown here is derived from an EMBL/GenBank/DDBJ whole genome shotgun (WGS) entry which is preliminary data.</text>
</comment>
<accession>A0A8H3AVP6</accession>
<dbReference type="OrthoDB" id="2507488at2759"/>
<gene>
    <name evidence="1" type="ORF">RDB_LOCUS37229</name>
</gene>
<proteinExistence type="predicted"/>
<dbReference type="Proteomes" id="UP000663853">
    <property type="component" value="Unassembled WGS sequence"/>
</dbReference>
<evidence type="ECO:0000313" key="2">
    <source>
        <dbReference type="Proteomes" id="UP000663853"/>
    </source>
</evidence>
<name>A0A8H3AVP6_9AGAM</name>
<protein>
    <submittedName>
        <fullName evidence="1">Uncharacterized protein</fullName>
    </submittedName>
</protein>
<dbReference type="AlphaFoldDB" id="A0A8H3AVP6"/>
<organism evidence="1 2">
    <name type="scientific">Rhizoctonia solani</name>
    <dbReference type="NCBI Taxonomy" id="456999"/>
    <lineage>
        <taxon>Eukaryota</taxon>
        <taxon>Fungi</taxon>
        <taxon>Dikarya</taxon>
        <taxon>Basidiomycota</taxon>
        <taxon>Agaricomycotina</taxon>
        <taxon>Agaricomycetes</taxon>
        <taxon>Cantharellales</taxon>
        <taxon>Ceratobasidiaceae</taxon>
        <taxon>Rhizoctonia</taxon>
    </lineage>
</organism>